<dbReference type="GO" id="GO:0005669">
    <property type="term" value="C:transcription factor TFIID complex"/>
    <property type="evidence" value="ECO:0007669"/>
    <property type="project" value="InterPro"/>
</dbReference>
<accession>A0AAU9MSC2</accession>
<dbReference type="Proteomes" id="UP001157418">
    <property type="component" value="Unassembled WGS sequence"/>
</dbReference>
<dbReference type="GO" id="GO:0006367">
    <property type="term" value="P:transcription initiation at RNA polymerase II promoter"/>
    <property type="evidence" value="ECO:0007669"/>
    <property type="project" value="TreeGrafter"/>
</dbReference>
<proteinExistence type="predicted"/>
<reference evidence="1 2" key="1">
    <citation type="submission" date="2022-01" db="EMBL/GenBank/DDBJ databases">
        <authorList>
            <person name="Xiong W."/>
            <person name="Schranz E."/>
        </authorList>
    </citation>
    <scope>NUCLEOTIDE SEQUENCE [LARGE SCALE GENOMIC DNA]</scope>
</reference>
<name>A0AAU9MSC2_9ASTR</name>
<dbReference type="PANTHER" id="PTHR15137">
    <property type="entry name" value="TRANSCRIPTION INITIATION FACTOR TFIID"/>
    <property type="match status" value="1"/>
</dbReference>
<dbReference type="GO" id="GO:0016251">
    <property type="term" value="F:RNA polymerase II general transcription initiation factor activity"/>
    <property type="evidence" value="ECO:0007669"/>
    <property type="project" value="TreeGrafter"/>
</dbReference>
<gene>
    <name evidence="1" type="ORF">LVIROSA_LOCUS10783</name>
</gene>
<evidence type="ECO:0000313" key="1">
    <source>
        <dbReference type="EMBL" id="CAH1423508.1"/>
    </source>
</evidence>
<organism evidence="1 2">
    <name type="scientific">Lactuca virosa</name>
    <dbReference type="NCBI Taxonomy" id="75947"/>
    <lineage>
        <taxon>Eukaryota</taxon>
        <taxon>Viridiplantae</taxon>
        <taxon>Streptophyta</taxon>
        <taxon>Embryophyta</taxon>
        <taxon>Tracheophyta</taxon>
        <taxon>Spermatophyta</taxon>
        <taxon>Magnoliopsida</taxon>
        <taxon>eudicotyledons</taxon>
        <taxon>Gunneridae</taxon>
        <taxon>Pentapetalae</taxon>
        <taxon>asterids</taxon>
        <taxon>campanulids</taxon>
        <taxon>Asterales</taxon>
        <taxon>Asteraceae</taxon>
        <taxon>Cichorioideae</taxon>
        <taxon>Cichorieae</taxon>
        <taxon>Lactucinae</taxon>
        <taxon>Lactuca</taxon>
    </lineage>
</organism>
<protein>
    <submittedName>
        <fullName evidence="1">Uncharacterized protein</fullName>
    </submittedName>
</protein>
<dbReference type="GO" id="GO:0000976">
    <property type="term" value="F:transcription cis-regulatory region binding"/>
    <property type="evidence" value="ECO:0007669"/>
    <property type="project" value="TreeGrafter"/>
</dbReference>
<dbReference type="AlphaFoldDB" id="A0AAU9MSC2"/>
<sequence>MGLQGDGLECIYITAEAPNDEWLLDGLAGFLTDSYIKQFLGNNEARYRRYKANCAVCKADDSAATALSSSDASKALLQFSKCWKKQTGPESFYKVLKNLVAPPKDTTRPFSTKEFRHLANEFSVRKLSKCNYDLFYLVKAFWRVRIEAIFALASTASESILYSS</sequence>
<evidence type="ECO:0000313" key="2">
    <source>
        <dbReference type="Proteomes" id="UP001157418"/>
    </source>
</evidence>
<dbReference type="InterPro" id="IPR037813">
    <property type="entry name" value="TAF2"/>
</dbReference>
<comment type="caution">
    <text evidence="1">The sequence shown here is derived from an EMBL/GenBank/DDBJ whole genome shotgun (WGS) entry which is preliminary data.</text>
</comment>
<keyword evidence="2" id="KW-1185">Reference proteome</keyword>
<dbReference type="EMBL" id="CAKMRJ010001112">
    <property type="protein sequence ID" value="CAH1423508.1"/>
    <property type="molecule type" value="Genomic_DNA"/>
</dbReference>
<dbReference type="GO" id="GO:0003682">
    <property type="term" value="F:chromatin binding"/>
    <property type="evidence" value="ECO:0007669"/>
    <property type="project" value="TreeGrafter"/>
</dbReference>
<dbReference type="PANTHER" id="PTHR15137:SF9">
    <property type="entry name" value="TRANSCRIPTION INITIATION FACTOR TFIID SUBUNIT 2"/>
    <property type="match status" value="1"/>
</dbReference>